<feature type="region of interest" description="Disordered" evidence="1">
    <location>
        <begin position="601"/>
        <end position="623"/>
    </location>
</feature>
<organism evidence="2 3">
    <name type="scientific">Streptomyces aureoversilis</name>
    <dbReference type="NCBI Taxonomy" id="67277"/>
    <lineage>
        <taxon>Bacteria</taxon>
        <taxon>Bacillati</taxon>
        <taxon>Actinomycetota</taxon>
        <taxon>Actinomycetes</taxon>
        <taxon>Kitasatosporales</taxon>
        <taxon>Streptomycetaceae</taxon>
        <taxon>Streptomyces</taxon>
    </lineage>
</organism>
<gene>
    <name evidence="2" type="ORF">ACFPP6_26550</name>
</gene>
<dbReference type="RefSeq" id="WP_382047235.1">
    <property type="nucleotide sequence ID" value="NZ_JBHSKJ010000017.1"/>
</dbReference>
<protein>
    <submittedName>
        <fullName evidence="2">Uncharacterized protein</fullName>
    </submittedName>
</protein>
<dbReference type="Proteomes" id="UP001596222">
    <property type="component" value="Unassembled WGS sequence"/>
</dbReference>
<keyword evidence="3" id="KW-1185">Reference proteome</keyword>
<evidence type="ECO:0000313" key="3">
    <source>
        <dbReference type="Proteomes" id="UP001596222"/>
    </source>
</evidence>
<feature type="compositionally biased region" description="Basic and acidic residues" evidence="1">
    <location>
        <begin position="22"/>
        <end position="32"/>
    </location>
</feature>
<evidence type="ECO:0000256" key="1">
    <source>
        <dbReference type="SAM" id="MobiDB-lite"/>
    </source>
</evidence>
<sequence length="623" mass="67626">MSPQEERDALTPRTSLYAYALRLRDAEPDGRPPRRGYRLPEPDPDPAPDPTSPAAAPAAARQSGHLDGAEARAAATDAVAPLLSDPDTLRAAGEVHHRLGELGARVAHVRDALARLPLEDEAAARALGRRLVRTGTSAPAVSVGIGLLARLGEPEDIPCLTVLGLFRTFTRPVVAALTAIDCPTGALVWLSRCTEGRELRRLVDALLARDDRAARDGLLAVPLDPRAVGSETARRIAETVMLDDIISNDPVDAPTLAQAGRLLVRMARADDYTYEILAYDGAVAAYEAFVSRASRLPPGLDHYAILLSVALDLHSGPGVLLGWRPGQREVLLETLESVLTAPAWAAVPTDPGLTDPAERRRVHWIRRAARQPFTRPAAAGRLRVEVVVRDPAVPETVETRLLIDGRPLVPEVFGRGPAHSPEYLLDTGRLRATAEPREVRLAEAYCTEGCCGALHVTICRDGDRVVWRDWRRPSTLPSRQPAPELPEYRFDAAAYDAEIARAETDRSWAWPARNAARLIAAGLRARPGVLARWDARLDWAGTDFGEPDTIAVSFTFRPGSAAGHQDEDGHCLQFIWELQDDGTPPEQQAAAALHRLSTEDPKGYAEVRGGSRESAEALGYPWP</sequence>
<evidence type="ECO:0000313" key="2">
    <source>
        <dbReference type="EMBL" id="MFC5148235.1"/>
    </source>
</evidence>
<proteinExistence type="predicted"/>
<dbReference type="EMBL" id="JBHSKJ010000017">
    <property type="protein sequence ID" value="MFC5148235.1"/>
    <property type="molecule type" value="Genomic_DNA"/>
</dbReference>
<name>A0ABW0A789_9ACTN</name>
<feature type="compositionally biased region" description="Basic and acidic residues" evidence="1">
    <location>
        <begin position="601"/>
        <end position="615"/>
    </location>
</feature>
<feature type="region of interest" description="Disordered" evidence="1">
    <location>
        <begin position="21"/>
        <end position="73"/>
    </location>
</feature>
<comment type="caution">
    <text evidence="2">The sequence shown here is derived from an EMBL/GenBank/DDBJ whole genome shotgun (WGS) entry which is preliminary data.</text>
</comment>
<reference evidence="3" key="1">
    <citation type="journal article" date="2019" name="Int. J. Syst. Evol. Microbiol.">
        <title>The Global Catalogue of Microorganisms (GCM) 10K type strain sequencing project: providing services to taxonomists for standard genome sequencing and annotation.</title>
        <authorList>
            <consortium name="The Broad Institute Genomics Platform"/>
            <consortium name="The Broad Institute Genome Sequencing Center for Infectious Disease"/>
            <person name="Wu L."/>
            <person name="Ma J."/>
        </authorList>
    </citation>
    <scope>NUCLEOTIDE SEQUENCE [LARGE SCALE GENOMIC DNA]</scope>
    <source>
        <strain evidence="3">CGMCC 4.1641</strain>
    </source>
</reference>
<accession>A0ABW0A789</accession>